<dbReference type="AlphaFoldDB" id="A0A9P6LRT1"/>
<sequence>STNDGVLDVTDASIQDVRGLSRLNEELLKQRGAGGEPYNRLRASIKKVMVMETVVSKFKQSSNKMLQDSYSTAVLTAETSSDEANVSESIRDTVNLGEILQAAVFV</sequence>
<accession>A0A9P6LRT1</accession>
<dbReference type="Proteomes" id="UP000749646">
    <property type="component" value="Unassembled WGS sequence"/>
</dbReference>
<feature type="non-terminal residue" evidence="1">
    <location>
        <position position="106"/>
    </location>
</feature>
<gene>
    <name evidence="1" type="ORF">BGZ65_010861</name>
</gene>
<proteinExistence type="predicted"/>
<feature type="non-terminal residue" evidence="1">
    <location>
        <position position="1"/>
    </location>
</feature>
<dbReference type="OrthoDB" id="2421814at2759"/>
<evidence type="ECO:0000313" key="2">
    <source>
        <dbReference type="Proteomes" id="UP000749646"/>
    </source>
</evidence>
<keyword evidence="2" id="KW-1185">Reference proteome</keyword>
<name>A0A9P6LRT1_9FUNG</name>
<dbReference type="EMBL" id="JAAAHW010011155">
    <property type="protein sequence ID" value="KAF9920872.1"/>
    <property type="molecule type" value="Genomic_DNA"/>
</dbReference>
<reference evidence="1" key="1">
    <citation type="journal article" date="2020" name="Fungal Divers.">
        <title>Resolving the Mortierellaceae phylogeny through synthesis of multi-gene phylogenetics and phylogenomics.</title>
        <authorList>
            <person name="Vandepol N."/>
            <person name="Liber J."/>
            <person name="Desiro A."/>
            <person name="Na H."/>
            <person name="Kennedy M."/>
            <person name="Barry K."/>
            <person name="Grigoriev I.V."/>
            <person name="Miller A.N."/>
            <person name="O'Donnell K."/>
            <person name="Stajich J.E."/>
            <person name="Bonito G."/>
        </authorList>
    </citation>
    <scope>NUCLEOTIDE SEQUENCE</scope>
    <source>
        <strain evidence="1">MES-2147</strain>
    </source>
</reference>
<organism evidence="1 2">
    <name type="scientific">Modicella reniformis</name>
    <dbReference type="NCBI Taxonomy" id="1440133"/>
    <lineage>
        <taxon>Eukaryota</taxon>
        <taxon>Fungi</taxon>
        <taxon>Fungi incertae sedis</taxon>
        <taxon>Mucoromycota</taxon>
        <taxon>Mortierellomycotina</taxon>
        <taxon>Mortierellomycetes</taxon>
        <taxon>Mortierellales</taxon>
        <taxon>Mortierellaceae</taxon>
        <taxon>Modicella</taxon>
    </lineage>
</organism>
<protein>
    <submittedName>
        <fullName evidence="1">Uncharacterized protein</fullName>
    </submittedName>
</protein>
<comment type="caution">
    <text evidence="1">The sequence shown here is derived from an EMBL/GenBank/DDBJ whole genome shotgun (WGS) entry which is preliminary data.</text>
</comment>
<evidence type="ECO:0000313" key="1">
    <source>
        <dbReference type="EMBL" id="KAF9920872.1"/>
    </source>
</evidence>